<evidence type="ECO:0000313" key="2">
    <source>
        <dbReference type="Proteomes" id="UP000765509"/>
    </source>
</evidence>
<proteinExistence type="predicted"/>
<protein>
    <submittedName>
        <fullName evidence="1">Uncharacterized protein</fullName>
    </submittedName>
</protein>
<name>A0A9Q3DNM0_9BASI</name>
<reference evidence="1" key="1">
    <citation type="submission" date="2021-03" db="EMBL/GenBank/DDBJ databases">
        <title>Draft genome sequence of rust myrtle Austropuccinia psidii MF-1, a brazilian biotype.</title>
        <authorList>
            <person name="Quecine M.C."/>
            <person name="Pachon D.M.R."/>
            <person name="Bonatelli M.L."/>
            <person name="Correr F.H."/>
            <person name="Franceschini L.M."/>
            <person name="Leite T.F."/>
            <person name="Margarido G.R.A."/>
            <person name="Almeida C.A."/>
            <person name="Ferrarezi J.A."/>
            <person name="Labate C.A."/>
        </authorList>
    </citation>
    <scope>NUCLEOTIDE SEQUENCE</scope>
    <source>
        <strain evidence="1">MF-1</strain>
    </source>
</reference>
<dbReference type="EMBL" id="AVOT02019175">
    <property type="protein sequence ID" value="MBW0506569.1"/>
    <property type="molecule type" value="Genomic_DNA"/>
</dbReference>
<keyword evidence="2" id="KW-1185">Reference proteome</keyword>
<organism evidence="1 2">
    <name type="scientific">Austropuccinia psidii MF-1</name>
    <dbReference type="NCBI Taxonomy" id="1389203"/>
    <lineage>
        <taxon>Eukaryota</taxon>
        <taxon>Fungi</taxon>
        <taxon>Dikarya</taxon>
        <taxon>Basidiomycota</taxon>
        <taxon>Pucciniomycotina</taxon>
        <taxon>Pucciniomycetes</taxon>
        <taxon>Pucciniales</taxon>
        <taxon>Sphaerophragmiaceae</taxon>
        <taxon>Austropuccinia</taxon>
    </lineage>
</organism>
<gene>
    <name evidence="1" type="ORF">O181_046284</name>
</gene>
<dbReference type="Proteomes" id="UP000765509">
    <property type="component" value="Unassembled WGS sequence"/>
</dbReference>
<evidence type="ECO:0000313" key="1">
    <source>
        <dbReference type="EMBL" id="MBW0506569.1"/>
    </source>
</evidence>
<dbReference type="AlphaFoldDB" id="A0A9Q3DNM0"/>
<comment type="caution">
    <text evidence="1">The sequence shown here is derived from an EMBL/GenBank/DDBJ whole genome shotgun (WGS) entry which is preliminary data.</text>
</comment>
<sequence length="122" mass="13932">MVALTCWTVPHSIPLQLLLCHRLRQLPGFHSARNHPPHWSHDRLGRSPTLEDSTHPKFLISSHLLPQIHQSVIDKVVFGIFLIKSLRLLSIKLSILSLEQALYAWLRSQAPFKSSLKRSSGF</sequence>
<accession>A0A9Q3DNM0</accession>